<dbReference type="GO" id="GO:0004566">
    <property type="term" value="F:beta-glucuronidase activity"/>
    <property type="evidence" value="ECO:0007669"/>
    <property type="project" value="UniProtKB-EC"/>
</dbReference>
<dbReference type="InterPro" id="IPR006104">
    <property type="entry name" value="Glyco_hydro_2_N"/>
</dbReference>
<dbReference type="Gene3D" id="2.60.40.10">
    <property type="entry name" value="Immunoglobulins"/>
    <property type="match status" value="1"/>
</dbReference>
<dbReference type="InterPro" id="IPR036156">
    <property type="entry name" value="Beta-gal/glucu_dom_sf"/>
</dbReference>
<evidence type="ECO:0000256" key="6">
    <source>
        <dbReference type="ARBA" id="ARBA00016205"/>
    </source>
</evidence>
<comment type="activity regulation">
    <text evidence="13">Inhibited by L-aspartic acid.</text>
</comment>
<evidence type="ECO:0000256" key="10">
    <source>
        <dbReference type="ARBA" id="ARBA00023228"/>
    </source>
</evidence>
<keyword evidence="10 13" id="KW-0458">Lysosome</keyword>
<evidence type="ECO:0000256" key="15">
    <source>
        <dbReference type="SAM" id="Phobius"/>
    </source>
</evidence>
<comment type="subunit">
    <text evidence="4 13">Homotetramer.</text>
</comment>
<dbReference type="FunFam" id="2.60.40.10:FF:000628">
    <property type="entry name" value="Beta-glucuronidase"/>
    <property type="match status" value="1"/>
</dbReference>
<dbReference type="PRINTS" id="PR00132">
    <property type="entry name" value="GLHYDRLASE2"/>
</dbReference>
<evidence type="ECO:0000256" key="1">
    <source>
        <dbReference type="ARBA" id="ARBA00003025"/>
    </source>
</evidence>
<dbReference type="AlphaFoldDB" id="A0A8B8RG58"/>
<keyword evidence="15" id="KW-1133">Transmembrane helix</keyword>
<dbReference type="InterPro" id="IPR008979">
    <property type="entry name" value="Galactose-bd-like_sf"/>
</dbReference>
<feature type="domain" description="Glycosyl hydrolases family 2 sugar binding" evidence="18">
    <location>
        <begin position="207"/>
        <end position="395"/>
    </location>
</feature>
<name>A0A8B8RG58_CAMFR</name>
<evidence type="ECO:0000259" key="18">
    <source>
        <dbReference type="Pfam" id="PF02837"/>
    </source>
</evidence>
<gene>
    <name evidence="20" type="primary">GUSB</name>
</gene>
<keyword evidence="19" id="KW-1185">Reference proteome</keyword>
<feature type="region of interest" description="Disordered" evidence="14">
    <location>
        <begin position="27"/>
        <end position="49"/>
    </location>
</feature>
<dbReference type="Proteomes" id="UP000694856">
    <property type="component" value="Chromosome 18"/>
</dbReference>
<evidence type="ECO:0000313" key="19">
    <source>
        <dbReference type="Proteomes" id="UP000694856"/>
    </source>
</evidence>
<comment type="function">
    <text evidence="1 13">Plays an important role in the degradation of dermatan and keratan sulfates.</text>
</comment>
<dbReference type="PROSITE" id="PS00608">
    <property type="entry name" value="GLYCOSYL_HYDROL_F2_2"/>
    <property type="match status" value="1"/>
</dbReference>
<evidence type="ECO:0000256" key="2">
    <source>
        <dbReference type="ARBA" id="ARBA00004371"/>
    </source>
</evidence>
<evidence type="ECO:0000256" key="5">
    <source>
        <dbReference type="ARBA" id="ARBA00012761"/>
    </source>
</evidence>
<protein>
    <recommendedName>
        <fullName evidence="6 13">Beta-glucuronidase</fullName>
        <ecNumber evidence="5 13">3.2.1.31</ecNumber>
    </recommendedName>
</protein>
<dbReference type="InterPro" id="IPR013783">
    <property type="entry name" value="Ig-like_fold"/>
</dbReference>
<keyword evidence="9" id="KW-0325">Glycoprotein</keyword>
<dbReference type="InterPro" id="IPR023232">
    <property type="entry name" value="Glyco_hydro_2_AS"/>
</dbReference>
<dbReference type="Gene3D" id="3.20.20.80">
    <property type="entry name" value="Glycosidases"/>
    <property type="match status" value="1"/>
</dbReference>
<dbReference type="SUPFAM" id="SSF49303">
    <property type="entry name" value="beta-Galactosidase/glucuronidase domain"/>
    <property type="match status" value="1"/>
</dbReference>
<evidence type="ECO:0000256" key="9">
    <source>
        <dbReference type="ARBA" id="ARBA00023180"/>
    </source>
</evidence>
<evidence type="ECO:0000256" key="3">
    <source>
        <dbReference type="ARBA" id="ARBA00007401"/>
    </source>
</evidence>
<dbReference type="SUPFAM" id="SSF51445">
    <property type="entry name" value="(Trans)glycosidases"/>
    <property type="match status" value="1"/>
</dbReference>
<comment type="similarity">
    <text evidence="3 13">Belongs to the glycosyl hydrolase 2 family.</text>
</comment>
<evidence type="ECO:0000313" key="20">
    <source>
        <dbReference type="RefSeq" id="XP_032316250.1"/>
    </source>
</evidence>
<dbReference type="InterPro" id="IPR006103">
    <property type="entry name" value="Glyco_hydro_2_cat"/>
</dbReference>
<dbReference type="Pfam" id="PF00703">
    <property type="entry name" value="Glyco_hydro_2"/>
    <property type="match status" value="1"/>
</dbReference>
<dbReference type="GO" id="GO:0019391">
    <property type="term" value="P:glucuronoside catabolic process"/>
    <property type="evidence" value="ECO:0007669"/>
    <property type="project" value="TreeGrafter"/>
</dbReference>
<evidence type="ECO:0000256" key="11">
    <source>
        <dbReference type="ARBA" id="ARBA00023295"/>
    </source>
</evidence>
<comment type="subcellular location">
    <subcellularLocation>
        <location evidence="2">Lysosome</location>
    </subcellularLocation>
</comment>
<keyword evidence="7" id="KW-0732">Signal</keyword>
<dbReference type="InterPro" id="IPR006102">
    <property type="entry name" value="Ig-like_GH2"/>
</dbReference>
<reference evidence="20" key="1">
    <citation type="submission" date="2025-08" db="UniProtKB">
        <authorList>
            <consortium name="RefSeq"/>
        </authorList>
    </citation>
    <scope>IDENTIFICATION</scope>
    <source>
        <tissue evidence="20">Ear skin</tissue>
    </source>
</reference>
<keyword evidence="11 13" id="KW-0326">Glycosidase</keyword>
<keyword evidence="15" id="KW-0472">Membrane</keyword>
<evidence type="ECO:0000256" key="12">
    <source>
        <dbReference type="ARBA" id="ARBA00052099"/>
    </source>
</evidence>
<dbReference type="GeneID" id="102506223"/>
<evidence type="ECO:0000259" key="17">
    <source>
        <dbReference type="Pfam" id="PF02836"/>
    </source>
</evidence>
<dbReference type="FunFam" id="2.60.120.260:FF:000027">
    <property type="entry name" value="Beta-glucuronidase"/>
    <property type="match status" value="1"/>
</dbReference>
<dbReference type="InterPro" id="IPR023230">
    <property type="entry name" value="Glyco_hydro_2_CS"/>
</dbReference>
<dbReference type="GO" id="GO:0030246">
    <property type="term" value="F:carbohydrate binding"/>
    <property type="evidence" value="ECO:0007669"/>
    <property type="project" value="TreeGrafter"/>
</dbReference>
<dbReference type="PANTHER" id="PTHR10066:SF67">
    <property type="entry name" value="BETA-GLUCURONIDASE"/>
    <property type="match status" value="1"/>
</dbReference>
<dbReference type="KEGG" id="cfr:102506223"/>
<evidence type="ECO:0000256" key="13">
    <source>
        <dbReference type="RuleBase" id="RU361154"/>
    </source>
</evidence>
<dbReference type="NCBIfam" id="NF007538">
    <property type="entry name" value="PRK10150.1"/>
    <property type="match status" value="1"/>
</dbReference>
<dbReference type="Gene3D" id="2.60.120.260">
    <property type="entry name" value="Galactose-binding domain-like"/>
    <property type="match status" value="1"/>
</dbReference>
<evidence type="ECO:0000256" key="14">
    <source>
        <dbReference type="SAM" id="MobiDB-lite"/>
    </source>
</evidence>
<dbReference type="SUPFAM" id="SSF49785">
    <property type="entry name" value="Galactose-binding domain-like"/>
    <property type="match status" value="1"/>
</dbReference>
<dbReference type="EC" id="3.2.1.31" evidence="5 13"/>
<proteinExistence type="inferred from homology"/>
<keyword evidence="15" id="KW-0812">Transmembrane</keyword>
<dbReference type="GO" id="GO:0005102">
    <property type="term" value="F:signaling receptor binding"/>
    <property type="evidence" value="ECO:0007669"/>
    <property type="project" value="TreeGrafter"/>
</dbReference>
<dbReference type="GO" id="GO:0005975">
    <property type="term" value="P:carbohydrate metabolic process"/>
    <property type="evidence" value="ECO:0007669"/>
    <property type="project" value="InterPro"/>
</dbReference>
<dbReference type="Pfam" id="PF02836">
    <property type="entry name" value="Glyco_hydro_2_C"/>
    <property type="match status" value="1"/>
</dbReference>
<evidence type="ECO:0000259" key="16">
    <source>
        <dbReference type="Pfam" id="PF00703"/>
    </source>
</evidence>
<dbReference type="GO" id="GO:0005615">
    <property type="term" value="C:extracellular space"/>
    <property type="evidence" value="ECO:0007669"/>
    <property type="project" value="TreeGrafter"/>
</dbReference>
<comment type="catalytic activity">
    <reaction evidence="12 13">
        <text>a beta-D-glucuronoside + H2O = D-glucuronate + an alcohol</text>
        <dbReference type="Rhea" id="RHEA:17633"/>
        <dbReference type="ChEBI" id="CHEBI:15377"/>
        <dbReference type="ChEBI" id="CHEBI:30879"/>
        <dbReference type="ChEBI" id="CHEBI:58720"/>
        <dbReference type="ChEBI" id="CHEBI:83411"/>
        <dbReference type="EC" id="3.2.1.31"/>
    </reaction>
</comment>
<organism evidence="19 20">
    <name type="scientific">Camelus ferus</name>
    <name type="common">Wild bactrian camel</name>
    <name type="synonym">Camelus bactrianus ferus</name>
    <dbReference type="NCBI Taxonomy" id="419612"/>
    <lineage>
        <taxon>Eukaryota</taxon>
        <taxon>Metazoa</taxon>
        <taxon>Chordata</taxon>
        <taxon>Craniata</taxon>
        <taxon>Vertebrata</taxon>
        <taxon>Euteleostomi</taxon>
        <taxon>Mammalia</taxon>
        <taxon>Eutheria</taxon>
        <taxon>Laurasiatheria</taxon>
        <taxon>Artiodactyla</taxon>
        <taxon>Tylopoda</taxon>
        <taxon>Camelidae</taxon>
        <taxon>Camelus</taxon>
    </lineage>
</organism>
<feature type="domain" description="Glycoside hydrolase family 2 catalytic" evidence="17">
    <location>
        <begin position="500"/>
        <end position="801"/>
    </location>
</feature>
<feature type="transmembrane region" description="Helical" evidence="15">
    <location>
        <begin position="173"/>
        <end position="197"/>
    </location>
</feature>
<feature type="domain" description="Glycoside hydrolase family 2 immunoglobulin-like beta-sandwich" evidence="16">
    <location>
        <begin position="398"/>
        <end position="498"/>
    </location>
</feature>
<dbReference type="PROSITE" id="PS00719">
    <property type="entry name" value="GLYCOSYL_HYDROL_F2_1"/>
    <property type="match status" value="1"/>
</dbReference>
<evidence type="ECO:0000256" key="7">
    <source>
        <dbReference type="ARBA" id="ARBA00022729"/>
    </source>
</evidence>
<dbReference type="FunFam" id="3.20.20.80:FF:000029">
    <property type="entry name" value="Beta-glucuronidase"/>
    <property type="match status" value="1"/>
</dbReference>
<feature type="region of interest" description="Disordered" evidence="14">
    <location>
        <begin position="72"/>
        <end position="164"/>
    </location>
</feature>
<dbReference type="CTD" id="2990"/>
<dbReference type="GO" id="GO:0005764">
    <property type="term" value="C:lysosome"/>
    <property type="evidence" value="ECO:0007669"/>
    <property type="project" value="UniProtKB-SubCell"/>
</dbReference>
<dbReference type="PANTHER" id="PTHR10066">
    <property type="entry name" value="BETA-GLUCURONIDASE"/>
    <property type="match status" value="1"/>
</dbReference>
<dbReference type="InterPro" id="IPR017853">
    <property type="entry name" value="GH"/>
</dbReference>
<evidence type="ECO:0000256" key="4">
    <source>
        <dbReference type="ARBA" id="ARBA00011881"/>
    </source>
</evidence>
<dbReference type="InterPro" id="IPR006101">
    <property type="entry name" value="Glyco_hydro_2"/>
</dbReference>
<keyword evidence="8 13" id="KW-0378">Hydrolase</keyword>
<dbReference type="Pfam" id="PF02837">
    <property type="entry name" value="Glyco_hydro_2_N"/>
    <property type="match status" value="1"/>
</dbReference>
<accession>A0A8B8RG58</accession>
<dbReference type="RefSeq" id="XP_032316250.1">
    <property type="nucleotide sequence ID" value="XM_032460359.1"/>
</dbReference>
<evidence type="ECO:0000256" key="8">
    <source>
        <dbReference type="ARBA" id="ARBA00022801"/>
    </source>
</evidence>
<sequence>MAPRARRADVTRHAEALPELTGVPQAYVNGGVPSRPSCRKGGNPAVSRVPLPPAALNRWLWARAARERRAGTGARSDLAGTEPAASACLGPGWSSGPARAPRWPHEGPPPPPSSLAWASRRPPDQELAFRQDGVGGGTRDAKPRPPPPPPRSAPGARPQAASCRAETMLRERAGAWAVLGPLLWGCGLALLQGGMLYPRESRSRERKELDGLWSFRADFSDNRRQGFEQQWYRAPLREVRALSGPTLDMPVPSSFNDVGQDGRLRSFVGWVWYEREATLPQRWTQDLGTRVVLRIGSAHYYAIVWVNGVHVAEHEGGHLPFEADISKLVQSGPLSSCRITIAINNTLSPYTLPPGTILYQTDTSKYPKGYFVQNTNFDFFNYAGLHRSVLLYTTPISYIDDITITTDVDQDIGLVNYQIFIQGSEHFQLEVFLLDADGRTVAQGTGGQGQLQVPRAHLWWPYLMHEHPAYLYSLEVRLTAQTADGPVSDFYTLPVGIRTVAVTESRFLINGKPFYFHGVNKHEDADIRGKGFDWPLLVKDFNLLRWLGANAFRTSHYPYAEELMQLCDRYGIVVIDESPGAGIALAQSLSNVSLQHHLEVMEEMVRRDKNHPAVVMWSVANEPASSLKPAGYYFKTLIAHTKALDPSRPVTFVTKSSYEADLGVPYVDVICVNSYYSWYHDYGHMEVIQLQLATQFENWYRTYQKPIIQSEYGAETIAGFHQDPPLMFSEEYQKGLLEQYHLVLDQKRKEYVVGELIWNFADFMTDQSPQRAIGNRKGIFTRQRQPKSAAFLLRERYWKLANETWHHQSAVKPQCVENSPFIF</sequence>